<dbReference type="Gene3D" id="3.40.50.720">
    <property type="entry name" value="NAD(P)-binding Rossmann-like Domain"/>
    <property type="match status" value="1"/>
</dbReference>
<dbReference type="PIRSF" id="PIRSF001439">
    <property type="entry name" value="CryM"/>
    <property type="match status" value="1"/>
</dbReference>
<dbReference type="Pfam" id="PF02423">
    <property type="entry name" value="OCD_Mu_crystall"/>
    <property type="match status" value="1"/>
</dbReference>
<dbReference type="InterPro" id="IPR023401">
    <property type="entry name" value="ODC_N"/>
</dbReference>
<dbReference type="Gene3D" id="3.30.1780.10">
    <property type="entry name" value="ornithine cyclodeaminase, domain 1"/>
    <property type="match status" value="1"/>
</dbReference>
<reference evidence="2" key="1">
    <citation type="submission" date="2016-10" db="EMBL/GenBank/DDBJ databases">
        <authorList>
            <person name="Varghese N."/>
            <person name="Submissions S."/>
        </authorList>
    </citation>
    <scope>NUCLEOTIDE SEQUENCE [LARGE SCALE GENOMIC DNA]</scope>
    <source>
        <strain evidence="2">DSM 21772</strain>
    </source>
</reference>
<dbReference type="GO" id="GO:0005737">
    <property type="term" value="C:cytoplasm"/>
    <property type="evidence" value="ECO:0007669"/>
    <property type="project" value="TreeGrafter"/>
</dbReference>
<organism evidence="1 2">
    <name type="scientific">Microterricola viridarii</name>
    <dbReference type="NCBI Taxonomy" id="412690"/>
    <lineage>
        <taxon>Bacteria</taxon>
        <taxon>Bacillati</taxon>
        <taxon>Actinomycetota</taxon>
        <taxon>Actinomycetes</taxon>
        <taxon>Micrococcales</taxon>
        <taxon>Microbacteriaceae</taxon>
        <taxon>Microterricola</taxon>
    </lineage>
</organism>
<dbReference type="SUPFAM" id="SSF51735">
    <property type="entry name" value="NAD(P)-binding Rossmann-fold domains"/>
    <property type="match status" value="1"/>
</dbReference>
<sequence length="307" mass="31548">MSALPFYDADQVFGTVDFAAAVHALDTALRGGLDPAAALGRTFAEVENGQLLLMPAEGAGFAGVKLATIAPANPARGLERIQAIYVLMDSDTLTPIALFDGTALTTLRTPAISAVAVDALAPAGPATLLVIGSGPQAWGHVHAVAAVRELREVIITGRSAEKAQSLVETLRGEGFAARVGSAADAAGATIIVCATTASEPVFDGSLVTGETVVVAVGSHEPFMREIDSDLMGRSFVVVEDVASALREAGDVIIPIGEGALDVDTIVPIHTLVTGAARPAPGQPRVFKSMGMGWEDLVVAAEVHRRAR</sequence>
<accession>A0A1H1PQF4</accession>
<protein>
    <submittedName>
        <fullName evidence="1">Ornithine cyclodeaminase</fullName>
    </submittedName>
</protein>
<dbReference type="AlphaFoldDB" id="A0A1H1PQF4"/>
<evidence type="ECO:0000313" key="1">
    <source>
        <dbReference type="EMBL" id="SDS13482.1"/>
    </source>
</evidence>
<dbReference type="OrthoDB" id="4311033at2"/>
<keyword evidence="2" id="KW-1185">Reference proteome</keyword>
<gene>
    <name evidence="1" type="ORF">SAMN04489834_0926</name>
</gene>
<dbReference type="Proteomes" id="UP000181956">
    <property type="component" value="Chromosome I"/>
</dbReference>
<name>A0A1H1PQF4_9MICO</name>
<dbReference type="EMBL" id="LT629742">
    <property type="protein sequence ID" value="SDS13482.1"/>
    <property type="molecule type" value="Genomic_DNA"/>
</dbReference>
<dbReference type="RefSeq" id="WP_083363004.1">
    <property type="nucleotide sequence ID" value="NZ_LT629742.1"/>
</dbReference>
<dbReference type="STRING" id="412690.SAMN04489834_0926"/>
<dbReference type="PANTHER" id="PTHR13812">
    <property type="entry name" value="KETIMINE REDUCTASE MU-CRYSTALLIN"/>
    <property type="match status" value="1"/>
</dbReference>
<evidence type="ECO:0000313" key="2">
    <source>
        <dbReference type="Proteomes" id="UP000181956"/>
    </source>
</evidence>
<dbReference type="InterPro" id="IPR003462">
    <property type="entry name" value="ODC_Mu_crystall"/>
</dbReference>
<proteinExistence type="predicted"/>
<dbReference type="PANTHER" id="PTHR13812:SF19">
    <property type="entry name" value="KETIMINE REDUCTASE MU-CRYSTALLIN"/>
    <property type="match status" value="1"/>
</dbReference>
<dbReference type="InterPro" id="IPR036291">
    <property type="entry name" value="NAD(P)-bd_dom_sf"/>
</dbReference>